<accession>A0ABN3JU28</accession>
<reference evidence="2 3" key="1">
    <citation type="journal article" date="2019" name="Int. J. Syst. Evol. Microbiol.">
        <title>The Global Catalogue of Microorganisms (GCM) 10K type strain sequencing project: providing services to taxonomists for standard genome sequencing and annotation.</title>
        <authorList>
            <consortium name="The Broad Institute Genomics Platform"/>
            <consortium name="The Broad Institute Genome Sequencing Center for Infectious Disease"/>
            <person name="Wu L."/>
            <person name="Ma J."/>
        </authorList>
    </citation>
    <scope>NUCLEOTIDE SEQUENCE [LARGE SCALE GENOMIC DNA]</scope>
    <source>
        <strain evidence="2 3">JCM 3325</strain>
    </source>
</reference>
<sequence length="68" mass="7130">MCESDGVEATTAVCPVRPDGRGGEGGTPVRAVTSVIAVPAPRRHGPDPVGTFQRRTAENRLGMENTLQ</sequence>
<dbReference type="EMBL" id="BAAARW010000022">
    <property type="protein sequence ID" value="GAA2437736.1"/>
    <property type="molecule type" value="Genomic_DNA"/>
</dbReference>
<keyword evidence="3" id="KW-1185">Reference proteome</keyword>
<evidence type="ECO:0000313" key="3">
    <source>
        <dbReference type="Proteomes" id="UP001501231"/>
    </source>
</evidence>
<organism evidence="2 3">
    <name type="scientific">Actinomadura vinacea</name>
    <dbReference type="NCBI Taxonomy" id="115336"/>
    <lineage>
        <taxon>Bacteria</taxon>
        <taxon>Bacillati</taxon>
        <taxon>Actinomycetota</taxon>
        <taxon>Actinomycetes</taxon>
        <taxon>Streptosporangiales</taxon>
        <taxon>Thermomonosporaceae</taxon>
        <taxon>Actinomadura</taxon>
    </lineage>
</organism>
<comment type="caution">
    <text evidence="2">The sequence shown here is derived from an EMBL/GenBank/DDBJ whole genome shotgun (WGS) entry which is preliminary data.</text>
</comment>
<name>A0ABN3JU28_9ACTN</name>
<protein>
    <submittedName>
        <fullName evidence="2">Uncharacterized protein</fullName>
    </submittedName>
</protein>
<proteinExistence type="predicted"/>
<dbReference type="Proteomes" id="UP001501231">
    <property type="component" value="Unassembled WGS sequence"/>
</dbReference>
<feature type="region of interest" description="Disordered" evidence="1">
    <location>
        <begin position="1"/>
        <end position="68"/>
    </location>
</feature>
<gene>
    <name evidence="2" type="ORF">GCM10010191_60900</name>
</gene>
<evidence type="ECO:0000256" key="1">
    <source>
        <dbReference type="SAM" id="MobiDB-lite"/>
    </source>
</evidence>
<evidence type="ECO:0000313" key="2">
    <source>
        <dbReference type="EMBL" id="GAA2437736.1"/>
    </source>
</evidence>